<keyword evidence="5 7" id="KW-1133">Transmembrane helix</keyword>
<evidence type="ECO:0000256" key="1">
    <source>
        <dbReference type="ARBA" id="ARBA00004651"/>
    </source>
</evidence>
<dbReference type="AlphaFoldDB" id="A0A4D7BHM1"/>
<accession>A0A4D7BHM1</accession>
<dbReference type="Pfam" id="PF07681">
    <property type="entry name" value="DoxX"/>
    <property type="match status" value="1"/>
</dbReference>
<dbReference type="EMBL" id="CP039690">
    <property type="protein sequence ID" value="QCI67362.1"/>
    <property type="molecule type" value="Genomic_DNA"/>
</dbReference>
<dbReference type="GO" id="GO:0005886">
    <property type="term" value="C:plasma membrane"/>
    <property type="evidence" value="ECO:0007669"/>
    <property type="project" value="UniProtKB-SubCell"/>
</dbReference>
<dbReference type="OrthoDB" id="5382961at2"/>
<dbReference type="RefSeq" id="WP_136962793.1">
    <property type="nucleotide sequence ID" value="NZ_CP039690.1"/>
</dbReference>
<reference evidence="8 9" key="1">
    <citation type="submission" date="2019-04" db="EMBL/GenBank/DDBJ databases">
        <title>Phreatobacter aquaticus sp. nov.</title>
        <authorList>
            <person name="Choi A."/>
        </authorList>
    </citation>
    <scope>NUCLEOTIDE SEQUENCE [LARGE SCALE GENOMIC DNA]</scope>
    <source>
        <strain evidence="8 9">KCTC 52518</strain>
    </source>
</reference>
<dbReference type="PANTHER" id="PTHR33452">
    <property type="entry name" value="OXIDOREDUCTASE CATD-RELATED"/>
    <property type="match status" value="1"/>
</dbReference>
<feature type="transmembrane region" description="Helical" evidence="7">
    <location>
        <begin position="12"/>
        <end position="33"/>
    </location>
</feature>
<comment type="subcellular location">
    <subcellularLocation>
        <location evidence="1">Cell membrane</location>
        <topology evidence="1">Multi-pass membrane protein</topology>
    </subcellularLocation>
</comment>
<name>A0A4D7BHM1_9HYPH</name>
<protein>
    <submittedName>
        <fullName evidence="8">DoxX family protein</fullName>
    </submittedName>
</protein>
<gene>
    <name evidence="8" type="ORF">E8M01_25940</name>
</gene>
<evidence type="ECO:0000313" key="8">
    <source>
        <dbReference type="EMBL" id="QCI67362.1"/>
    </source>
</evidence>
<evidence type="ECO:0000256" key="5">
    <source>
        <dbReference type="ARBA" id="ARBA00022989"/>
    </source>
</evidence>
<feature type="transmembrane region" description="Helical" evidence="7">
    <location>
        <begin position="110"/>
        <end position="129"/>
    </location>
</feature>
<evidence type="ECO:0000256" key="4">
    <source>
        <dbReference type="ARBA" id="ARBA00022692"/>
    </source>
</evidence>
<comment type="similarity">
    <text evidence="2">Belongs to the DoxX family.</text>
</comment>
<evidence type="ECO:0000256" key="2">
    <source>
        <dbReference type="ARBA" id="ARBA00006679"/>
    </source>
</evidence>
<dbReference type="InterPro" id="IPR032808">
    <property type="entry name" value="DoxX"/>
</dbReference>
<organism evidence="8 9">
    <name type="scientific">Phreatobacter stygius</name>
    <dbReference type="NCBI Taxonomy" id="1940610"/>
    <lineage>
        <taxon>Bacteria</taxon>
        <taxon>Pseudomonadati</taxon>
        <taxon>Pseudomonadota</taxon>
        <taxon>Alphaproteobacteria</taxon>
        <taxon>Hyphomicrobiales</taxon>
        <taxon>Phreatobacteraceae</taxon>
        <taxon>Phreatobacter</taxon>
    </lineage>
</organism>
<dbReference type="Proteomes" id="UP000298781">
    <property type="component" value="Chromosome"/>
</dbReference>
<keyword evidence="6 7" id="KW-0472">Membrane</keyword>
<dbReference type="InterPro" id="IPR051907">
    <property type="entry name" value="DoxX-like_oxidoreductase"/>
</dbReference>
<keyword evidence="9" id="KW-1185">Reference proteome</keyword>
<dbReference type="KEGG" id="pstg:E8M01_25940"/>
<dbReference type="PANTHER" id="PTHR33452:SF1">
    <property type="entry name" value="INNER MEMBRANE PROTEIN YPHA-RELATED"/>
    <property type="match status" value="1"/>
</dbReference>
<evidence type="ECO:0000256" key="6">
    <source>
        <dbReference type="ARBA" id="ARBA00023136"/>
    </source>
</evidence>
<evidence type="ECO:0000256" key="7">
    <source>
        <dbReference type="SAM" id="Phobius"/>
    </source>
</evidence>
<keyword evidence="3" id="KW-1003">Cell membrane</keyword>
<evidence type="ECO:0000256" key="3">
    <source>
        <dbReference type="ARBA" id="ARBA00022475"/>
    </source>
</evidence>
<keyword evidence="4 7" id="KW-0812">Transmembrane</keyword>
<feature type="transmembrane region" description="Helical" evidence="7">
    <location>
        <begin position="71"/>
        <end position="90"/>
    </location>
</feature>
<proteinExistence type="inferred from homology"/>
<sequence>MVDQQYAPYAALLLRVSMGILFILHGLYLKVFVFSMAGASGYFGSLGLPGWFAWVVMIYETIGGIMLILGIYARPVAVFLGVHLLAAAYLGHGNAGWQFTNRGGGYEFPVFWAIACFALALLGDGIHAMKRSVMPQSN</sequence>
<evidence type="ECO:0000313" key="9">
    <source>
        <dbReference type="Proteomes" id="UP000298781"/>
    </source>
</evidence>